<evidence type="ECO:0000256" key="3">
    <source>
        <dbReference type="ARBA" id="ARBA00022670"/>
    </source>
</evidence>
<reference evidence="7" key="2">
    <citation type="submission" date="2015-06" db="UniProtKB">
        <authorList>
            <consortium name="EnsemblProtists"/>
        </authorList>
    </citation>
    <scope>IDENTIFICATION</scope>
    <source>
        <strain evidence="7">Pr102</strain>
    </source>
</reference>
<dbReference type="Gene3D" id="3.40.50.1820">
    <property type="entry name" value="alpha/beta hydrolase"/>
    <property type="match status" value="2"/>
</dbReference>
<keyword evidence="6" id="KW-0732">Signal</keyword>
<dbReference type="PANTHER" id="PTHR11802">
    <property type="entry name" value="SERINE PROTEASE FAMILY S10 SERINE CARBOXYPEPTIDASE"/>
    <property type="match status" value="1"/>
</dbReference>
<dbReference type="Gene3D" id="1.10.287.410">
    <property type="match status" value="1"/>
</dbReference>
<evidence type="ECO:0000256" key="4">
    <source>
        <dbReference type="ARBA" id="ARBA00022801"/>
    </source>
</evidence>
<feature type="signal peptide" evidence="6">
    <location>
        <begin position="1"/>
        <end position="23"/>
    </location>
</feature>
<dbReference type="eggNOG" id="KOG1282">
    <property type="taxonomic scope" value="Eukaryota"/>
</dbReference>
<keyword evidence="5" id="KW-0325">Glycoprotein</keyword>
<evidence type="ECO:0000256" key="5">
    <source>
        <dbReference type="ARBA" id="ARBA00023180"/>
    </source>
</evidence>
<dbReference type="InParanoid" id="H3HBT2"/>
<name>H3HBT2_PHYRM</name>
<dbReference type="SUPFAM" id="SSF53474">
    <property type="entry name" value="alpha/beta-Hydrolases"/>
    <property type="match status" value="1"/>
</dbReference>
<evidence type="ECO:0000256" key="2">
    <source>
        <dbReference type="ARBA" id="ARBA00022645"/>
    </source>
</evidence>
<dbReference type="FunFam" id="3.40.50.1820:FF:000640">
    <property type="entry name" value="Putative carboxypeptidase 2"/>
    <property type="match status" value="1"/>
</dbReference>
<accession>H3HBT2</accession>
<sequence length="860" mass="95769">MLCFVASALLVLCLAGLSGMASSLGAQALQDSGYIKLSNRVDTHYFYWYFESRREPSTDPLILWIPGGPGEGGTYGLLAENGPCTVNSDHSTTINPFSWTAQANMVWIDVPANSGFSYSTVAEDDELTDERVVESVFSFLQGFFRKHPELQGRELFIVVFTHFANITDNRYKIFFVNGTQEAAMKAAVPECRRLMTTCQSNTSVCGEAGSFCQRTQLMPLLQAHRNPYDIRQVCATSTSNTSACMGKFPYVKAYLDSPDLRTFLGVRPSIGGWVPLNRTINAAFFKAPSFSGYKSMGNKVSELLEAGLRVLFYAGDADLLCNIYAIEATVERLIWSGTAGFNAAQERSYSTTSGIGGAGSVRSHSHLTKAMFFAADDEGQHSHQHFLSLLRGLEVVYFFLELEELVEGVFEIYDQAKNEERTMVEATVAVKLKYPALKMAADVGFVLLNNFPGNFWRRANEAVVDFWKSFATDGTYKFVRLPHLYNTILEIKIDNRGKLDTFDVSGPFIGLLDEYFKSRQVTAPLVFAWTCWIKCVTALQGNAGLSRSSNAQKQLCGLSEVYQLMVENDKSVFGGTSSKAMLVKAADVCSKELFQTRILSRDMLTLTNDLVQNLSEIVDALSQQQTEPVENAAIMFVMPFLDGLQRDGSVDMGALPGANRRMQVGSSAAMVIKSIAAIAGHEDIARIILEADNMIDLNTPTFHSKETLVHLTVKNNHRSMFYQLCLFGADIYIKDGNERRVCDVTTDRKWHHELEILVEACPHPNRINTTDRRVRTPVATEAAQIIHVLQKFHRVDHAAIMEPALDPVRKLRETTPVFANFVLSTSKIFASVDRKSQARDILEVLEKRLVKTSFAPFFVV</sequence>
<dbReference type="GO" id="GO:0006508">
    <property type="term" value="P:proteolysis"/>
    <property type="evidence" value="ECO:0007669"/>
    <property type="project" value="UniProtKB-KW"/>
</dbReference>
<dbReference type="SUPFAM" id="SSF48403">
    <property type="entry name" value="Ankyrin repeat"/>
    <property type="match status" value="1"/>
</dbReference>
<dbReference type="PANTHER" id="PTHR11802:SF113">
    <property type="entry name" value="SERINE CARBOXYPEPTIDASE CTSA-4.1"/>
    <property type="match status" value="1"/>
</dbReference>
<dbReference type="HOGENOM" id="CLU_332754_0_0_1"/>
<dbReference type="VEuPathDB" id="FungiDB:KRP22_3413"/>
<keyword evidence="8" id="KW-1185">Reference proteome</keyword>
<dbReference type="EnsemblProtists" id="Phyra94485">
    <property type="protein sequence ID" value="Phyra94485"/>
    <property type="gene ID" value="Phyra94485"/>
</dbReference>
<dbReference type="VEuPathDB" id="FungiDB:KRP22_3414"/>
<protein>
    <submittedName>
        <fullName evidence="7">Uncharacterized protein</fullName>
    </submittedName>
</protein>
<dbReference type="EMBL" id="DS566015">
    <property type="status" value="NOT_ANNOTATED_CDS"/>
    <property type="molecule type" value="Genomic_DNA"/>
</dbReference>
<dbReference type="InterPro" id="IPR029058">
    <property type="entry name" value="AB_hydrolase_fold"/>
</dbReference>
<keyword evidence="3" id="KW-0645">Protease</keyword>
<organism evidence="7 8">
    <name type="scientific">Phytophthora ramorum</name>
    <name type="common">Sudden oak death agent</name>
    <dbReference type="NCBI Taxonomy" id="164328"/>
    <lineage>
        <taxon>Eukaryota</taxon>
        <taxon>Sar</taxon>
        <taxon>Stramenopiles</taxon>
        <taxon>Oomycota</taxon>
        <taxon>Peronosporomycetes</taxon>
        <taxon>Peronosporales</taxon>
        <taxon>Peronosporaceae</taxon>
        <taxon>Phytophthora</taxon>
    </lineage>
</organism>
<evidence type="ECO:0000313" key="8">
    <source>
        <dbReference type="Proteomes" id="UP000005238"/>
    </source>
</evidence>
<dbReference type="VEuPathDB" id="FungiDB:KRP23_3356"/>
<dbReference type="GO" id="GO:0004185">
    <property type="term" value="F:serine-type carboxypeptidase activity"/>
    <property type="evidence" value="ECO:0007669"/>
    <property type="project" value="InterPro"/>
</dbReference>
<dbReference type="Proteomes" id="UP000005238">
    <property type="component" value="Unassembled WGS sequence"/>
</dbReference>
<feature type="chain" id="PRO_5003587597" evidence="6">
    <location>
        <begin position="24"/>
        <end position="860"/>
    </location>
</feature>
<reference evidence="8" key="1">
    <citation type="journal article" date="2006" name="Science">
        <title>Phytophthora genome sequences uncover evolutionary origins and mechanisms of pathogenesis.</title>
        <authorList>
            <person name="Tyler B.M."/>
            <person name="Tripathy S."/>
            <person name="Zhang X."/>
            <person name="Dehal P."/>
            <person name="Jiang R.H."/>
            <person name="Aerts A."/>
            <person name="Arredondo F.D."/>
            <person name="Baxter L."/>
            <person name="Bensasson D."/>
            <person name="Beynon J.L."/>
            <person name="Chapman J."/>
            <person name="Damasceno C.M."/>
            <person name="Dorrance A.E."/>
            <person name="Dou D."/>
            <person name="Dickerman A.W."/>
            <person name="Dubchak I.L."/>
            <person name="Garbelotto M."/>
            <person name="Gijzen M."/>
            <person name="Gordon S.G."/>
            <person name="Govers F."/>
            <person name="Grunwald N.J."/>
            <person name="Huang W."/>
            <person name="Ivors K.L."/>
            <person name="Jones R.W."/>
            <person name="Kamoun S."/>
            <person name="Krampis K."/>
            <person name="Lamour K.H."/>
            <person name="Lee M.K."/>
            <person name="McDonald W.H."/>
            <person name="Medina M."/>
            <person name="Meijer H.J."/>
            <person name="Nordberg E.K."/>
            <person name="Maclean D.J."/>
            <person name="Ospina-Giraldo M.D."/>
            <person name="Morris P.F."/>
            <person name="Phuntumart V."/>
            <person name="Putnam N.H."/>
            <person name="Rash S."/>
            <person name="Rose J.K."/>
            <person name="Sakihama Y."/>
            <person name="Salamov A.A."/>
            <person name="Savidor A."/>
            <person name="Scheuring C.F."/>
            <person name="Smith B.M."/>
            <person name="Sobral B.W."/>
            <person name="Terry A."/>
            <person name="Torto-Alalibo T.A."/>
            <person name="Win J."/>
            <person name="Xu Z."/>
            <person name="Zhang H."/>
            <person name="Grigoriev I.V."/>
            <person name="Rokhsar D.S."/>
            <person name="Boore J.L."/>
        </authorList>
    </citation>
    <scope>NUCLEOTIDE SEQUENCE [LARGE SCALE GENOMIC DNA]</scope>
    <source>
        <strain evidence="8">Pr102</strain>
    </source>
</reference>
<dbReference type="Pfam" id="PF00450">
    <property type="entry name" value="Peptidase_S10"/>
    <property type="match status" value="2"/>
</dbReference>
<dbReference type="InterPro" id="IPR001563">
    <property type="entry name" value="Peptidase_S10"/>
</dbReference>
<dbReference type="InterPro" id="IPR036770">
    <property type="entry name" value="Ankyrin_rpt-contain_sf"/>
</dbReference>
<evidence type="ECO:0000256" key="6">
    <source>
        <dbReference type="SAM" id="SignalP"/>
    </source>
</evidence>
<dbReference type="AlphaFoldDB" id="H3HBT2"/>
<proteinExistence type="inferred from homology"/>
<evidence type="ECO:0000313" key="7">
    <source>
        <dbReference type="EnsemblProtists" id="Phyra94485"/>
    </source>
</evidence>
<comment type="similarity">
    <text evidence="1">Belongs to the peptidase S10 family.</text>
</comment>
<keyword evidence="2" id="KW-0121">Carboxypeptidase</keyword>
<dbReference type="VEuPathDB" id="FungiDB:KRP23_3355"/>
<dbReference type="Gene3D" id="1.25.40.20">
    <property type="entry name" value="Ankyrin repeat-containing domain"/>
    <property type="match status" value="1"/>
</dbReference>
<keyword evidence="4" id="KW-0378">Hydrolase</keyword>
<evidence type="ECO:0000256" key="1">
    <source>
        <dbReference type="ARBA" id="ARBA00009431"/>
    </source>
</evidence>